<evidence type="ECO:0000313" key="4">
    <source>
        <dbReference type="Proteomes" id="UP000030905"/>
    </source>
</evidence>
<keyword evidence="4" id="KW-1185">Reference proteome</keyword>
<reference evidence="2" key="2">
    <citation type="submission" date="2015-10" db="EMBL/GenBank/DDBJ databases">
        <title>Improved Draft Genome Sequence of Clostridium pasteurianum Strain ATCC 6013 (DSM 525) Using a Hybrid Next-Generation Sequencing Approach.</title>
        <authorList>
            <person name="Pyne M.E."/>
            <person name="Utturkar S.M."/>
            <person name="Brown S.D."/>
            <person name="Moo-Young M."/>
            <person name="Chung D.A."/>
            <person name="Chou P.C."/>
        </authorList>
    </citation>
    <scope>NUCLEOTIDE SEQUENCE</scope>
    <source>
        <strain evidence="2">ATCC 6013</strain>
    </source>
</reference>
<dbReference type="KEGG" id="cpat:CLPA_c08560"/>
<dbReference type="EMBL" id="CP009268">
    <property type="protein sequence ID" value="AJA50944.1"/>
    <property type="molecule type" value="Genomic_DNA"/>
</dbReference>
<evidence type="ECO:0000313" key="2">
    <source>
        <dbReference type="EMBL" id="KRU13047.1"/>
    </source>
</evidence>
<accession>A0A0H3IZJ4</accession>
<dbReference type="GeneID" id="93073064"/>
<dbReference type="AlphaFoldDB" id="A0A0H3IZJ4"/>
<dbReference type="Proteomes" id="UP000030905">
    <property type="component" value="Chromosome"/>
</dbReference>
<dbReference type="PATRIC" id="fig|1262449.3.peg.3278"/>
<reference evidence="2 3" key="3">
    <citation type="journal article" name="Genome Announc.">
        <title>Improved Draft Genome Sequence of Clostridium pasteurianum Strain ATCC 6013 (DSM 525) Using a Hybrid Next-Generation Sequencing Approach.</title>
        <authorList>
            <person name="Pyne M.E."/>
            <person name="Utturkar S."/>
            <person name="Brown S.D."/>
            <person name="Moo-Young M."/>
            <person name="Chung D.A."/>
            <person name="Chou C.P."/>
        </authorList>
    </citation>
    <scope>NUCLEOTIDE SEQUENCE [LARGE SCALE GENOMIC DNA]</scope>
    <source>
        <strain evidence="2 3">ATCC 6013</strain>
    </source>
</reference>
<evidence type="ECO:0000313" key="1">
    <source>
        <dbReference type="EMBL" id="AJA50944.1"/>
    </source>
</evidence>
<dbReference type="KEGG" id="cpae:CPAST_c08560"/>
<dbReference type="eggNOG" id="ENOG5030GS3">
    <property type="taxonomic scope" value="Bacteria"/>
</dbReference>
<sequence length="73" mass="8333">MSKKIVLNIENRCYNNNDFRNAVIKQLEEKGHVCQSIDSTTLLIDHKKYSLSEWNLSTGAAPLQQAILKELES</sequence>
<proteinExistence type="predicted"/>
<dbReference type="EMBL" id="JPGY02000001">
    <property type="protein sequence ID" value="KRU13047.1"/>
    <property type="molecule type" value="Genomic_DNA"/>
</dbReference>
<gene>
    <name evidence="1" type="ORF">CLPA_c08560</name>
    <name evidence="2" type="ORF">CP6013_02295</name>
</gene>
<dbReference type="Proteomes" id="UP000028042">
    <property type="component" value="Unassembled WGS sequence"/>
</dbReference>
<reference evidence="1 4" key="1">
    <citation type="journal article" date="2015" name="Genome Announc.">
        <title>Complete Genome Sequence of the Nitrogen-Fixing and Solvent-Producing Clostridium pasteurianum DSM 525.</title>
        <authorList>
            <person name="Poehlein A."/>
            <person name="Grosse-Honebrink A."/>
            <person name="Zhang Y."/>
            <person name="Minton N.P."/>
            <person name="Daniel R."/>
        </authorList>
    </citation>
    <scope>NUCLEOTIDE SEQUENCE [LARGE SCALE GENOMIC DNA]</scope>
    <source>
        <strain evidence="1">DSM 525</strain>
        <strain evidence="4">DSM 525 / ATCC 6013</strain>
    </source>
</reference>
<organism evidence="1 4">
    <name type="scientific">Clostridium pasteurianum DSM 525 = ATCC 6013</name>
    <dbReference type="NCBI Taxonomy" id="1262449"/>
    <lineage>
        <taxon>Bacteria</taxon>
        <taxon>Bacillati</taxon>
        <taxon>Bacillota</taxon>
        <taxon>Clostridia</taxon>
        <taxon>Eubacteriales</taxon>
        <taxon>Clostridiaceae</taxon>
        <taxon>Clostridium</taxon>
    </lineage>
</organism>
<protein>
    <submittedName>
        <fullName evidence="1">Uncharacterized protein</fullName>
    </submittedName>
</protein>
<name>A0A0H3IZJ4_CLOPA</name>
<evidence type="ECO:0000313" key="3">
    <source>
        <dbReference type="Proteomes" id="UP000028042"/>
    </source>
</evidence>
<dbReference type="RefSeq" id="WP_003447024.1">
    <property type="nucleotide sequence ID" value="NZ_ANZB01000013.1"/>
</dbReference>